<accession>A0A445LQ55</accession>
<dbReference type="InterPro" id="IPR024420">
    <property type="entry name" value="TRAPP_III_complex_Trs85"/>
</dbReference>
<evidence type="ECO:0000313" key="1">
    <source>
        <dbReference type="EMBL" id="RZC25335.1"/>
    </source>
</evidence>
<evidence type="ECO:0000313" key="2">
    <source>
        <dbReference type="Proteomes" id="UP000289340"/>
    </source>
</evidence>
<dbReference type="GO" id="GO:1990072">
    <property type="term" value="C:TRAPPIII protein complex"/>
    <property type="evidence" value="ECO:0007669"/>
    <property type="project" value="TreeGrafter"/>
</dbReference>
<protein>
    <submittedName>
        <fullName evidence="1">Uncharacterized protein</fullName>
    </submittedName>
</protein>
<comment type="caution">
    <text evidence="1">The sequence shown here is derived from an EMBL/GenBank/DDBJ whole genome shotgun (WGS) entry which is preliminary data.</text>
</comment>
<name>A0A445LQ55_GLYSO</name>
<gene>
    <name evidence="1" type="ORF">D0Y65_004152</name>
</gene>
<reference evidence="1 2" key="1">
    <citation type="submission" date="2018-09" db="EMBL/GenBank/DDBJ databases">
        <title>A high-quality reference genome of wild soybean provides a powerful tool to mine soybean genomes.</title>
        <authorList>
            <person name="Xie M."/>
            <person name="Chung C.Y.L."/>
            <person name="Li M.-W."/>
            <person name="Wong F.-L."/>
            <person name="Chan T.-F."/>
            <person name="Lam H.-M."/>
        </authorList>
    </citation>
    <scope>NUCLEOTIDE SEQUENCE [LARGE SCALE GENOMIC DNA]</scope>
    <source>
        <strain evidence="2">cv. W05</strain>
        <tissue evidence="1">Hypocotyl of etiolated seedlings</tissue>
    </source>
</reference>
<dbReference type="PANTHER" id="PTHR12975">
    <property type="entry name" value="TRANSPORT PROTEIN TRAPP"/>
    <property type="match status" value="1"/>
</dbReference>
<organism evidence="1 2">
    <name type="scientific">Glycine soja</name>
    <name type="common">Wild soybean</name>
    <dbReference type="NCBI Taxonomy" id="3848"/>
    <lineage>
        <taxon>Eukaryota</taxon>
        <taxon>Viridiplantae</taxon>
        <taxon>Streptophyta</taxon>
        <taxon>Embryophyta</taxon>
        <taxon>Tracheophyta</taxon>
        <taxon>Spermatophyta</taxon>
        <taxon>Magnoliopsida</taxon>
        <taxon>eudicotyledons</taxon>
        <taxon>Gunneridae</taxon>
        <taxon>Pentapetalae</taxon>
        <taxon>rosids</taxon>
        <taxon>fabids</taxon>
        <taxon>Fabales</taxon>
        <taxon>Fabaceae</taxon>
        <taxon>Papilionoideae</taxon>
        <taxon>50 kb inversion clade</taxon>
        <taxon>NPAAA clade</taxon>
        <taxon>indigoferoid/millettioid clade</taxon>
        <taxon>Phaseoleae</taxon>
        <taxon>Glycine</taxon>
        <taxon>Glycine subgen. Soja</taxon>
    </lineage>
</organism>
<dbReference type="EMBL" id="QZWG01000002">
    <property type="protein sequence ID" value="RZC25335.1"/>
    <property type="molecule type" value="Genomic_DNA"/>
</dbReference>
<sequence>VKIIHPRFLIIGKQENMKPEFPACLKKRTYAVLSDVYANPNIMSNTFFLFPEGTSIQGEAPFLWPLWFRAVVPSDISLYMSIYYEMGDASSVIKYRTLHLHYNLQVSIMNIERNFWVIMCLGNTS</sequence>
<feature type="non-terminal residue" evidence="1">
    <location>
        <position position="1"/>
    </location>
</feature>
<proteinExistence type="predicted"/>
<keyword evidence="2" id="KW-1185">Reference proteome</keyword>
<dbReference type="Proteomes" id="UP000289340">
    <property type="component" value="Chromosome 2"/>
</dbReference>
<dbReference type="AlphaFoldDB" id="A0A445LQ55"/>
<dbReference type="PANTHER" id="PTHR12975:SF6">
    <property type="entry name" value="TRAFFICKING PROTEIN PARTICLE COMPLEX SUBUNIT 8"/>
    <property type="match status" value="1"/>
</dbReference>